<dbReference type="Gene3D" id="2.60.40.1180">
    <property type="entry name" value="Golgi alpha-mannosidase II"/>
    <property type="match status" value="1"/>
</dbReference>
<evidence type="ECO:0000259" key="2">
    <source>
        <dbReference type="Pfam" id="PF07748"/>
    </source>
</evidence>
<dbReference type="Pfam" id="PF07748">
    <property type="entry name" value="Glyco_hydro_38C"/>
    <property type="match status" value="1"/>
</dbReference>
<feature type="domain" description="Glycosyl hydrolase family 38 C-terminal" evidence="2">
    <location>
        <begin position="182"/>
        <end position="383"/>
    </location>
</feature>
<dbReference type="PANTHER" id="PTHR11607">
    <property type="entry name" value="ALPHA-MANNOSIDASE"/>
    <property type="match status" value="1"/>
</dbReference>
<dbReference type="InterPro" id="IPR011682">
    <property type="entry name" value="Glyco_hydro_38_C"/>
</dbReference>
<evidence type="ECO:0000313" key="3">
    <source>
        <dbReference type="EMBL" id="CAJ0942477.1"/>
    </source>
</evidence>
<feature type="region of interest" description="Disordered" evidence="1">
    <location>
        <begin position="435"/>
        <end position="456"/>
    </location>
</feature>
<dbReference type="Gene3D" id="2.70.98.30">
    <property type="entry name" value="Golgi alpha-mannosidase II, domain 4"/>
    <property type="match status" value="1"/>
</dbReference>
<evidence type="ECO:0000256" key="1">
    <source>
        <dbReference type="SAM" id="MobiDB-lite"/>
    </source>
</evidence>
<dbReference type="EMBL" id="CAUEEQ010020059">
    <property type="protein sequence ID" value="CAJ0942477.1"/>
    <property type="molecule type" value="Genomic_DNA"/>
</dbReference>
<name>A0ABN9LMF6_9NEOB</name>
<sequence length="531" mass="59406">MSAGPVMMSRSHDRDVMAGPSRIASLAPEPAACTAEDRTRCRREDVQKAQDALPLKTVIKVSVQPRSLVIHNPFEQERISVVSVYVSSPKTKVLTAAGKTVKAQISAVWDGATAMSPDTYQVSFVARLPPLGLAVYQLVEGEAVESVKADYTLFTRGRNNKVLSDGLFHFNELDNIVTDLTIENSYLKLWFSQNSGLLEQIKLKKMERFITTINSMMLYITLLTFPRSSTESWPLLSPYVSEPPIVRVTRGDIFSEVVCYFNHVTHTVRLYSVQGLEGQSPELTNIVDIRGEFNREIVMRITSDVNSQNKFYSDLNGFQIQPRQTLSKLPLQANVYPMCTMAYIQDEGSRLTLLTAQSLGIASLRSGQLEVFMDRRLMQDDNRGLGQGLQDNKITFNLFRLLLEKRTGVDERRCSDTDNDPDRCSVAVWSLESCHSDRSPATNDAGNQGKHRGEEKKSVSFPSLLSHVTSSFLNHPVISMAVLSDFGAPPLLDAFSPLQSSMPCDMHLVNLRTIQAKVCFFMSRKNLLFSK</sequence>
<dbReference type="InterPro" id="IPR013780">
    <property type="entry name" value="Glyco_hydro_b"/>
</dbReference>
<dbReference type="InterPro" id="IPR050843">
    <property type="entry name" value="Glycosyl_Hydrlase_38"/>
</dbReference>
<evidence type="ECO:0000313" key="4">
    <source>
        <dbReference type="Proteomes" id="UP001176940"/>
    </source>
</evidence>
<proteinExistence type="predicted"/>
<reference evidence="3" key="1">
    <citation type="submission" date="2023-07" db="EMBL/GenBank/DDBJ databases">
        <authorList>
            <person name="Stuckert A."/>
        </authorList>
    </citation>
    <scope>NUCLEOTIDE SEQUENCE</scope>
</reference>
<keyword evidence="4" id="KW-1185">Reference proteome</keyword>
<dbReference type="SUPFAM" id="SSF74650">
    <property type="entry name" value="Galactose mutarotase-like"/>
    <property type="match status" value="1"/>
</dbReference>
<dbReference type="InterPro" id="IPR011013">
    <property type="entry name" value="Gal_mutarotase_sf_dom"/>
</dbReference>
<dbReference type="PANTHER" id="PTHR11607:SF69">
    <property type="entry name" value="ALPHA-MANNOSIDASE 2"/>
    <property type="match status" value="1"/>
</dbReference>
<organism evidence="3 4">
    <name type="scientific">Ranitomeya imitator</name>
    <name type="common">mimic poison frog</name>
    <dbReference type="NCBI Taxonomy" id="111125"/>
    <lineage>
        <taxon>Eukaryota</taxon>
        <taxon>Metazoa</taxon>
        <taxon>Chordata</taxon>
        <taxon>Craniata</taxon>
        <taxon>Vertebrata</taxon>
        <taxon>Euteleostomi</taxon>
        <taxon>Amphibia</taxon>
        <taxon>Batrachia</taxon>
        <taxon>Anura</taxon>
        <taxon>Neobatrachia</taxon>
        <taxon>Hyloidea</taxon>
        <taxon>Dendrobatidae</taxon>
        <taxon>Dendrobatinae</taxon>
        <taxon>Ranitomeya</taxon>
    </lineage>
</organism>
<dbReference type="Proteomes" id="UP001176940">
    <property type="component" value="Unassembled WGS sequence"/>
</dbReference>
<comment type="caution">
    <text evidence="3">The sequence shown here is derived from an EMBL/GenBank/DDBJ whole genome shotgun (WGS) entry which is preliminary data.</text>
</comment>
<gene>
    <name evidence="3" type="ORF">RIMI_LOCUS9610665</name>
</gene>
<accession>A0ABN9LMF6</accession>
<protein>
    <recommendedName>
        <fullName evidence="2">Glycosyl hydrolase family 38 C-terminal domain-containing protein</fullName>
    </recommendedName>
</protein>